<reference evidence="3" key="1">
    <citation type="journal article" date="2019" name="Int. J. Syst. Evol. Microbiol.">
        <title>The Global Catalogue of Microorganisms (GCM) 10K type strain sequencing project: providing services to taxonomists for standard genome sequencing and annotation.</title>
        <authorList>
            <consortium name="The Broad Institute Genomics Platform"/>
            <consortium name="The Broad Institute Genome Sequencing Center for Infectious Disease"/>
            <person name="Wu L."/>
            <person name="Ma J."/>
        </authorList>
    </citation>
    <scope>NUCLEOTIDE SEQUENCE [LARGE SCALE GENOMIC DNA]</scope>
    <source>
        <strain evidence="3">JCM 18304</strain>
    </source>
</reference>
<evidence type="ECO:0000256" key="1">
    <source>
        <dbReference type="ARBA" id="ARBA00022679"/>
    </source>
</evidence>
<name>A0ABP9SKL0_9ACTN</name>
<gene>
    <name evidence="2" type="ORF">GCM10023322_69200</name>
</gene>
<dbReference type="Pfam" id="PF13489">
    <property type="entry name" value="Methyltransf_23"/>
    <property type="match status" value="1"/>
</dbReference>
<sequence>MIEVADKVYRNRGNTAVLDLVDRDAVTVLDVGCGAGDNAASLQRRDPHKRIFGITGSPKECALAGEHMELCWVADLEAELPPEIDKIQFDCLVFSHVLEHLRDPAALVARLVPSLAPGGTCVIAVPNVLNWRDRLDFLRGRFEYRDIGTLDATHLRFYTYRTAARQLLATAPELAVELVTVSGDVPLWRLMRRLLPERTCVGIRELGRRRWPNLFGWQVLIKARRVEAAGNP</sequence>
<dbReference type="InterPro" id="IPR029063">
    <property type="entry name" value="SAM-dependent_MTases_sf"/>
</dbReference>
<dbReference type="RefSeq" id="WP_345636912.1">
    <property type="nucleotide sequence ID" value="NZ_BAABJQ010000030.1"/>
</dbReference>
<dbReference type="Gene3D" id="3.40.50.150">
    <property type="entry name" value="Vaccinia Virus protein VP39"/>
    <property type="match status" value="1"/>
</dbReference>
<dbReference type="EMBL" id="BAABJQ010000030">
    <property type="protein sequence ID" value="GAA5197592.1"/>
    <property type="molecule type" value="Genomic_DNA"/>
</dbReference>
<dbReference type="SUPFAM" id="SSF53335">
    <property type="entry name" value="S-adenosyl-L-methionine-dependent methyltransferases"/>
    <property type="match status" value="1"/>
</dbReference>
<keyword evidence="3" id="KW-1185">Reference proteome</keyword>
<evidence type="ECO:0000313" key="2">
    <source>
        <dbReference type="EMBL" id="GAA5197592.1"/>
    </source>
</evidence>
<organism evidence="2 3">
    <name type="scientific">Rugosimonospora acidiphila</name>
    <dbReference type="NCBI Taxonomy" id="556531"/>
    <lineage>
        <taxon>Bacteria</taxon>
        <taxon>Bacillati</taxon>
        <taxon>Actinomycetota</taxon>
        <taxon>Actinomycetes</taxon>
        <taxon>Micromonosporales</taxon>
        <taxon>Micromonosporaceae</taxon>
        <taxon>Rugosimonospora</taxon>
    </lineage>
</organism>
<protein>
    <recommendedName>
        <fullName evidence="4">Methyltransferase domain-containing protein</fullName>
    </recommendedName>
</protein>
<dbReference type="CDD" id="cd02440">
    <property type="entry name" value="AdoMet_MTases"/>
    <property type="match status" value="1"/>
</dbReference>
<dbReference type="PANTHER" id="PTHR43861">
    <property type="entry name" value="TRANS-ACONITATE 2-METHYLTRANSFERASE-RELATED"/>
    <property type="match status" value="1"/>
</dbReference>
<dbReference type="Proteomes" id="UP001501570">
    <property type="component" value="Unassembled WGS sequence"/>
</dbReference>
<comment type="caution">
    <text evidence="2">The sequence shown here is derived from an EMBL/GenBank/DDBJ whole genome shotgun (WGS) entry which is preliminary data.</text>
</comment>
<evidence type="ECO:0008006" key="4">
    <source>
        <dbReference type="Google" id="ProtNLM"/>
    </source>
</evidence>
<accession>A0ABP9SKL0</accession>
<keyword evidence="1" id="KW-0808">Transferase</keyword>
<proteinExistence type="predicted"/>
<evidence type="ECO:0000313" key="3">
    <source>
        <dbReference type="Proteomes" id="UP001501570"/>
    </source>
</evidence>
<dbReference type="PANTHER" id="PTHR43861:SF3">
    <property type="entry name" value="PUTATIVE (AFU_ORTHOLOGUE AFUA_2G14390)-RELATED"/>
    <property type="match status" value="1"/>
</dbReference>